<name>A0A8S5PXQ1_9CAUD</name>
<evidence type="ECO:0000313" key="1">
    <source>
        <dbReference type="EMBL" id="DAE11221.1"/>
    </source>
</evidence>
<accession>A0A8S5PXQ1</accession>
<organism evidence="1">
    <name type="scientific">Myoviridae sp. ctaMv1</name>
    <dbReference type="NCBI Taxonomy" id="2825131"/>
    <lineage>
        <taxon>Viruses</taxon>
        <taxon>Duplodnaviria</taxon>
        <taxon>Heunggongvirae</taxon>
        <taxon>Uroviricota</taxon>
        <taxon>Caudoviricetes</taxon>
    </lineage>
</organism>
<protein>
    <submittedName>
        <fullName evidence="1">Uncharacterized protein</fullName>
    </submittedName>
</protein>
<reference evidence="1" key="1">
    <citation type="journal article" date="2021" name="Proc. Natl. Acad. Sci. U.S.A.">
        <title>A Catalog of Tens of Thousands of Viruses from Human Metagenomes Reveals Hidden Associations with Chronic Diseases.</title>
        <authorList>
            <person name="Tisza M.J."/>
            <person name="Buck C.B."/>
        </authorList>
    </citation>
    <scope>NUCLEOTIDE SEQUENCE</scope>
    <source>
        <strain evidence="1">CtaMv1</strain>
    </source>
</reference>
<proteinExistence type="predicted"/>
<dbReference type="EMBL" id="BK015528">
    <property type="protein sequence ID" value="DAE11221.1"/>
    <property type="molecule type" value="Genomic_DNA"/>
</dbReference>
<sequence>MIYGKLVGGALHGAPRPIKTSEGDVFTTDPNLLLHYGYKPIITAEYSSDGGDYTESWTETESQIKQIWTAAEPPEDISADEALDIITGGADI</sequence>